<feature type="active site" evidence="6">
    <location>
        <position position="267"/>
    </location>
</feature>
<reference evidence="7 8" key="1">
    <citation type="submission" date="2020-10" db="EMBL/GenBank/DDBJ databases">
        <title>Connecting structure to function with the recovery of over 1000 high-quality activated sludge metagenome-assembled genomes encoding full-length rRNA genes using long-read sequencing.</title>
        <authorList>
            <person name="Singleton C.M."/>
            <person name="Petriglieri F."/>
            <person name="Kristensen J.M."/>
            <person name="Kirkegaard R.H."/>
            <person name="Michaelsen T.Y."/>
            <person name="Andersen M.H."/>
            <person name="Karst S.M."/>
            <person name="Dueholm M.S."/>
            <person name="Nielsen P.H."/>
            <person name="Albertsen M."/>
        </authorList>
    </citation>
    <scope>NUCLEOTIDE SEQUENCE [LARGE SCALE GENOMIC DNA]</scope>
    <source>
        <strain evidence="7">Lyne_18-Q3-R50-59_MAXAC.006</strain>
    </source>
</reference>
<dbReference type="InterPro" id="IPR029063">
    <property type="entry name" value="SAM-dependent_MTases_sf"/>
</dbReference>
<dbReference type="CDD" id="cd02440">
    <property type="entry name" value="AdoMet_MTases"/>
    <property type="match status" value="1"/>
</dbReference>
<keyword evidence="2 7" id="KW-0489">Methyltransferase</keyword>
<gene>
    <name evidence="7" type="ORF">IPN02_19350</name>
</gene>
<comment type="similarity">
    <text evidence="1">Belongs to the CFA/CMAS family.</text>
</comment>
<evidence type="ECO:0000313" key="7">
    <source>
        <dbReference type="EMBL" id="MBK9298940.1"/>
    </source>
</evidence>
<dbReference type="InterPro" id="IPR003333">
    <property type="entry name" value="CMAS"/>
</dbReference>
<sequence length="287" mass="32385">MGSSVWDRRPRRRGGAVDAMADHYNLGNRFYEQWLDPSVTYSSGFYDGTDDLAEAQRAKYARVLDRAGITAGSNVLEIGCGWGSFAEAATAVGARITGVTIAQEQLDYAEKRAAQGGWSHASDFQLRDFADATGRYDAIVSIEMIESIEQDRWPELFDTVARCLKPGGRATFQIITIDDGLWDTYRQRNDFIREYIFPGGRLPAPKVISKLSDAAGLATVDVLDFGQSYARTLADWSDRFEAAWPDIEAMGFDDRFRRMWRYYLAYCQVGFELGRISVQQWTWEHAG</sequence>
<dbReference type="GO" id="GO:0008610">
    <property type="term" value="P:lipid biosynthetic process"/>
    <property type="evidence" value="ECO:0007669"/>
    <property type="project" value="InterPro"/>
</dbReference>
<evidence type="ECO:0000313" key="8">
    <source>
        <dbReference type="Proteomes" id="UP000727993"/>
    </source>
</evidence>
<protein>
    <submittedName>
        <fullName evidence="7">Class I SAM-dependent methyltransferase</fullName>
    </submittedName>
</protein>
<dbReference type="PANTHER" id="PTHR43667">
    <property type="entry name" value="CYCLOPROPANE-FATTY-ACYL-PHOSPHOLIPID SYNTHASE"/>
    <property type="match status" value="1"/>
</dbReference>
<dbReference type="InterPro" id="IPR050723">
    <property type="entry name" value="CFA/CMAS"/>
</dbReference>
<dbReference type="PIRSF" id="PIRSF003085">
    <property type="entry name" value="CMAS"/>
    <property type="match status" value="1"/>
</dbReference>
<dbReference type="EMBL" id="JADJZA010000011">
    <property type="protein sequence ID" value="MBK9298940.1"/>
    <property type="molecule type" value="Genomic_DNA"/>
</dbReference>
<dbReference type="GO" id="GO:0032259">
    <property type="term" value="P:methylation"/>
    <property type="evidence" value="ECO:0007669"/>
    <property type="project" value="UniProtKB-KW"/>
</dbReference>
<dbReference type="PANTHER" id="PTHR43667:SF2">
    <property type="entry name" value="FATTY ACID C-METHYL TRANSFERASE"/>
    <property type="match status" value="1"/>
</dbReference>
<dbReference type="AlphaFoldDB" id="A0A936NEP0"/>
<evidence type="ECO:0000256" key="6">
    <source>
        <dbReference type="PIRSR" id="PIRSR003085-1"/>
    </source>
</evidence>
<evidence type="ECO:0000256" key="3">
    <source>
        <dbReference type="ARBA" id="ARBA00022679"/>
    </source>
</evidence>
<keyword evidence="5" id="KW-0443">Lipid metabolism</keyword>
<comment type="caution">
    <text evidence="7">The sequence shown here is derived from an EMBL/GenBank/DDBJ whole genome shotgun (WGS) entry which is preliminary data.</text>
</comment>
<organism evidence="7 8">
    <name type="scientific">Candidatus Neomicrothrix subdominans</name>
    <dbReference type="NCBI Taxonomy" id="2954438"/>
    <lineage>
        <taxon>Bacteria</taxon>
        <taxon>Bacillati</taxon>
        <taxon>Actinomycetota</taxon>
        <taxon>Acidimicrobiia</taxon>
        <taxon>Acidimicrobiales</taxon>
        <taxon>Microthrixaceae</taxon>
        <taxon>Candidatus Neomicrothrix</taxon>
    </lineage>
</organism>
<dbReference type="GO" id="GO:0008168">
    <property type="term" value="F:methyltransferase activity"/>
    <property type="evidence" value="ECO:0007669"/>
    <property type="project" value="UniProtKB-KW"/>
</dbReference>
<dbReference type="Proteomes" id="UP000727993">
    <property type="component" value="Unassembled WGS sequence"/>
</dbReference>
<keyword evidence="4" id="KW-0949">S-adenosyl-L-methionine</keyword>
<evidence type="ECO:0000256" key="1">
    <source>
        <dbReference type="ARBA" id="ARBA00010815"/>
    </source>
</evidence>
<evidence type="ECO:0000256" key="5">
    <source>
        <dbReference type="ARBA" id="ARBA00023098"/>
    </source>
</evidence>
<dbReference type="SUPFAM" id="SSF53335">
    <property type="entry name" value="S-adenosyl-L-methionine-dependent methyltransferases"/>
    <property type="match status" value="1"/>
</dbReference>
<proteinExistence type="inferred from homology"/>
<dbReference type="Gene3D" id="3.40.50.150">
    <property type="entry name" value="Vaccinia Virus protein VP39"/>
    <property type="match status" value="1"/>
</dbReference>
<dbReference type="Pfam" id="PF02353">
    <property type="entry name" value="CMAS"/>
    <property type="match status" value="1"/>
</dbReference>
<evidence type="ECO:0000256" key="2">
    <source>
        <dbReference type="ARBA" id="ARBA00022603"/>
    </source>
</evidence>
<name>A0A936NEP0_9ACTN</name>
<accession>A0A936NEP0</accession>
<keyword evidence="3" id="KW-0808">Transferase</keyword>
<evidence type="ECO:0000256" key="4">
    <source>
        <dbReference type="ARBA" id="ARBA00022691"/>
    </source>
</evidence>